<dbReference type="InterPro" id="IPR004337">
    <property type="entry name" value="Astro_capsid_N"/>
</dbReference>
<dbReference type="GO" id="GO:0019028">
    <property type="term" value="C:viral capsid"/>
    <property type="evidence" value="ECO:0007669"/>
    <property type="project" value="UniProtKB-KW"/>
</dbReference>
<dbReference type="EMBL" id="PP711882">
    <property type="protein sequence ID" value="XBH23949.1"/>
    <property type="molecule type" value="Genomic_RNA"/>
</dbReference>
<feature type="compositionally biased region" description="Basic and acidic residues" evidence="4">
    <location>
        <begin position="1"/>
        <end position="23"/>
    </location>
</feature>
<evidence type="ECO:0000256" key="3">
    <source>
        <dbReference type="ARBA" id="ARBA00022844"/>
    </source>
</evidence>
<keyword evidence="2" id="KW-0167">Capsid protein</keyword>
<dbReference type="Gene3D" id="2.60.120.20">
    <property type="match status" value="1"/>
</dbReference>
<evidence type="ECO:0000259" key="5">
    <source>
        <dbReference type="Pfam" id="PF03115"/>
    </source>
</evidence>
<reference evidence="6" key="1">
    <citation type="journal article" date="2024" name="Microbiome">
        <title>Substantial viral diversity in bats and rodents from East Africa: insights into evolution, recombination, and cocirculation.</title>
        <authorList>
            <person name="Wang D."/>
            <person name="Yang X."/>
            <person name="Ren Z."/>
            <person name="Hu B."/>
            <person name="Zhao H."/>
            <person name="Yang K."/>
            <person name="Shi P."/>
            <person name="Zhang Z."/>
            <person name="Feng Q."/>
            <person name="Nawenja C.V."/>
            <person name="Obanda V."/>
            <person name="Robert K."/>
            <person name="Nalikka B."/>
            <person name="Waruhiu C.N."/>
            <person name="Ochola G.O."/>
            <person name="Onyuok S.O."/>
            <person name="Ochieng H."/>
            <person name="Li B."/>
            <person name="Zhu Y."/>
            <person name="Si H."/>
            <person name="Yin J."/>
            <person name="Kristiansen K."/>
            <person name="Jin X."/>
            <person name="Xu X."/>
            <person name="Xiao M."/>
            <person name="Agwanda B."/>
            <person name="Ommeh S."/>
            <person name="Li J."/>
            <person name="Shi Z.L."/>
        </authorList>
    </citation>
    <scope>NUCLEOTIDE SEQUENCE</scope>
    <source>
        <strain evidence="6">10B/Kenya/BAT260/2015</strain>
    </source>
</reference>
<accession>A0AAU7E1G0</accession>
<evidence type="ECO:0000313" key="6">
    <source>
        <dbReference type="EMBL" id="XBH23949.1"/>
    </source>
</evidence>
<comment type="subcellular location">
    <subcellularLocation>
        <location evidence="1">Virion</location>
    </subcellularLocation>
</comment>
<evidence type="ECO:0000256" key="2">
    <source>
        <dbReference type="ARBA" id="ARBA00022561"/>
    </source>
</evidence>
<feature type="region of interest" description="Disordered" evidence="4">
    <location>
        <begin position="1"/>
        <end position="65"/>
    </location>
</feature>
<evidence type="ECO:0000256" key="4">
    <source>
        <dbReference type="SAM" id="MobiDB-lite"/>
    </source>
</evidence>
<organism evidence="6">
    <name type="scientific">Coleura bat astrovirus</name>
    <dbReference type="NCBI Taxonomy" id="3141863"/>
    <lineage>
        <taxon>Viruses</taxon>
        <taxon>Riboviria</taxon>
        <taxon>Orthornavirae</taxon>
        <taxon>Pisuviricota</taxon>
        <taxon>Stelpaviricetes</taxon>
        <taxon>Stellavirales</taxon>
        <taxon>Astroviridae</taxon>
    </lineage>
</organism>
<feature type="compositionally biased region" description="Basic and acidic residues" evidence="4">
    <location>
        <begin position="39"/>
        <end position="59"/>
    </location>
</feature>
<evidence type="ECO:0000256" key="1">
    <source>
        <dbReference type="ARBA" id="ARBA00004328"/>
    </source>
</evidence>
<dbReference type="InterPro" id="IPR029053">
    <property type="entry name" value="Viral_coat"/>
</dbReference>
<dbReference type="Pfam" id="PF03115">
    <property type="entry name" value="Astro_capsid_N"/>
    <property type="match status" value="1"/>
</dbReference>
<reference evidence="6" key="2">
    <citation type="submission" date="2024-02" db="EMBL/GenBank/DDBJ databases">
        <authorList>
            <person name="Hu B."/>
        </authorList>
    </citation>
    <scope>NUCLEOTIDE SEQUENCE</scope>
    <source>
        <strain evidence="6">10B/Kenya/BAT260/2015</strain>
    </source>
</reference>
<protein>
    <submittedName>
        <fullName evidence="6">Capsid protein</fullName>
    </submittedName>
</protein>
<name>A0AAU7E1G0_9VIRU</name>
<feature type="domain" description="Astrovirus capsid protein inner core" evidence="5">
    <location>
        <begin position="14"/>
        <end position="150"/>
    </location>
</feature>
<keyword evidence="3" id="KW-0946">Virion</keyword>
<proteinExistence type="predicted"/>
<feature type="compositionally biased region" description="Basic residues" evidence="4">
    <location>
        <begin position="24"/>
        <end position="38"/>
    </location>
</feature>
<sequence length="152" mass="16959">MADSKKEVEKKIKSEVKKEVQKENKKKQYQKKKNKNKNWKKEKAEIKREVKKETRKETQGPKPKFSVNVTATLGYIDGSTEHGPEVKTAVFLHPALCKGPDEETAFGPLQAAAAQYSMWRVDKVKVSLTPLVGASAVSGTIVRTSLNMTSTP</sequence>